<gene>
    <name evidence="2" type="ORF">HHL21_15325</name>
</gene>
<dbReference type="InterPro" id="IPR013321">
    <property type="entry name" value="Arc_rbn_hlx_hlx"/>
</dbReference>
<dbReference type="AlphaFoldDB" id="A0A848HRQ4"/>
<keyword evidence="3" id="KW-1185">Reference proteome</keyword>
<reference evidence="2 3" key="1">
    <citation type="submission" date="2020-04" db="EMBL/GenBank/DDBJ databases">
        <title>Massilia sp. RP-1-19 isolated from soil.</title>
        <authorList>
            <person name="Dahal R.H."/>
        </authorList>
    </citation>
    <scope>NUCLEOTIDE SEQUENCE [LARGE SCALE GENOMIC DNA]</scope>
    <source>
        <strain evidence="2 3">RP-1-19</strain>
    </source>
</reference>
<dbReference type="GO" id="GO:0006355">
    <property type="term" value="P:regulation of DNA-templated transcription"/>
    <property type="evidence" value="ECO:0007669"/>
    <property type="project" value="InterPro"/>
</dbReference>
<evidence type="ECO:0000313" key="2">
    <source>
        <dbReference type="EMBL" id="NML62421.1"/>
    </source>
</evidence>
<feature type="domain" description="Ribbon-helix-helix protein CopG" evidence="1">
    <location>
        <begin position="4"/>
        <end position="41"/>
    </location>
</feature>
<accession>A0A848HRQ4</accession>
<dbReference type="Proteomes" id="UP000583752">
    <property type="component" value="Unassembled WGS sequence"/>
</dbReference>
<dbReference type="SUPFAM" id="SSF47598">
    <property type="entry name" value="Ribbon-helix-helix"/>
    <property type="match status" value="1"/>
</dbReference>
<dbReference type="InterPro" id="IPR010985">
    <property type="entry name" value="Ribbon_hlx_hlx"/>
</dbReference>
<evidence type="ECO:0000313" key="3">
    <source>
        <dbReference type="Proteomes" id="UP000583752"/>
    </source>
</evidence>
<protein>
    <submittedName>
        <fullName evidence="2">Ribbon-helix-helix protein, CopG family</fullName>
    </submittedName>
</protein>
<organism evidence="2 3">
    <name type="scientific">Massilia polaris</name>
    <dbReference type="NCBI Taxonomy" id="2728846"/>
    <lineage>
        <taxon>Bacteria</taxon>
        <taxon>Pseudomonadati</taxon>
        <taxon>Pseudomonadota</taxon>
        <taxon>Betaproteobacteria</taxon>
        <taxon>Burkholderiales</taxon>
        <taxon>Oxalobacteraceae</taxon>
        <taxon>Telluria group</taxon>
        <taxon>Massilia</taxon>
    </lineage>
</organism>
<evidence type="ECO:0000259" key="1">
    <source>
        <dbReference type="Pfam" id="PF01402"/>
    </source>
</evidence>
<sequence length="94" mass="10411">MSTTTIRLPDDLKARIAAAAERTGKSTHSLILEAISEKADLEERRLEFSDQADARMARIAATGKTVAWPDMRRYLEDRAAGKPSPRPKGTKMRG</sequence>
<proteinExistence type="predicted"/>
<name>A0A848HRQ4_9BURK</name>
<dbReference type="InterPro" id="IPR002145">
    <property type="entry name" value="CopG"/>
</dbReference>
<dbReference type="Gene3D" id="1.10.1220.10">
    <property type="entry name" value="Met repressor-like"/>
    <property type="match status" value="1"/>
</dbReference>
<dbReference type="RefSeq" id="WP_169467384.1">
    <property type="nucleotide sequence ID" value="NZ_JABBGG010000008.1"/>
</dbReference>
<comment type="caution">
    <text evidence="2">The sequence shown here is derived from an EMBL/GenBank/DDBJ whole genome shotgun (WGS) entry which is preliminary data.</text>
</comment>
<dbReference type="Pfam" id="PF01402">
    <property type="entry name" value="RHH_1"/>
    <property type="match status" value="1"/>
</dbReference>
<dbReference type="EMBL" id="JABBGG010000008">
    <property type="protein sequence ID" value="NML62421.1"/>
    <property type="molecule type" value="Genomic_DNA"/>
</dbReference>